<gene>
    <name evidence="3" type="ORF">DGYR_LOCUS5585</name>
</gene>
<feature type="compositionally biased region" description="Polar residues" evidence="2">
    <location>
        <begin position="34"/>
        <end position="52"/>
    </location>
</feature>
<evidence type="ECO:0000313" key="3">
    <source>
        <dbReference type="EMBL" id="CAD5117011.1"/>
    </source>
</evidence>
<name>A0A7I8VL85_9ANNE</name>
<protein>
    <submittedName>
        <fullName evidence="3">Uncharacterized protein</fullName>
    </submittedName>
</protein>
<feature type="coiled-coil region" evidence="1">
    <location>
        <begin position="75"/>
        <end position="127"/>
    </location>
</feature>
<keyword evidence="1" id="KW-0175">Coiled coil</keyword>
<comment type="caution">
    <text evidence="3">The sequence shown here is derived from an EMBL/GenBank/DDBJ whole genome shotgun (WGS) entry which is preliminary data.</text>
</comment>
<feature type="region of interest" description="Disordered" evidence="2">
    <location>
        <begin position="1"/>
        <end position="59"/>
    </location>
</feature>
<dbReference type="Proteomes" id="UP000549394">
    <property type="component" value="Unassembled WGS sequence"/>
</dbReference>
<dbReference type="EMBL" id="CAJFCJ010000007">
    <property type="protein sequence ID" value="CAD5117011.1"/>
    <property type="molecule type" value="Genomic_DNA"/>
</dbReference>
<evidence type="ECO:0000256" key="2">
    <source>
        <dbReference type="SAM" id="MobiDB-lite"/>
    </source>
</evidence>
<keyword evidence="4" id="KW-1185">Reference proteome</keyword>
<organism evidence="3 4">
    <name type="scientific">Dimorphilus gyrociliatus</name>
    <dbReference type="NCBI Taxonomy" id="2664684"/>
    <lineage>
        <taxon>Eukaryota</taxon>
        <taxon>Metazoa</taxon>
        <taxon>Spiralia</taxon>
        <taxon>Lophotrochozoa</taxon>
        <taxon>Annelida</taxon>
        <taxon>Polychaeta</taxon>
        <taxon>Polychaeta incertae sedis</taxon>
        <taxon>Dinophilidae</taxon>
        <taxon>Dimorphilus</taxon>
    </lineage>
</organism>
<reference evidence="3 4" key="1">
    <citation type="submission" date="2020-08" db="EMBL/GenBank/DDBJ databases">
        <authorList>
            <person name="Hejnol A."/>
        </authorList>
    </citation>
    <scope>NUCLEOTIDE SEQUENCE [LARGE SCALE GENOMIC DNA]</scope>
</reference>
<proteinExistence type="predicted"/>
<sequence length="237" mass="27617">MSIVEPQSELSYMGEPTSPVESLSEMMTVLNGKGNENSDSDSSYVLNCSSGDSDSEKSYTIIRKRTDKDKMLELKQKLRENYKTYIKTLQKCKDKQQKLKNQLDETERELMRRCRELEQSKKECQHLSLKLSTIKKTIRPSKRKFSDIDSSDLSSDDVPRKKRKKIFSNGLRRKRNEIIRQGKMLERHLLNIFEEEFQKDENENEKNIDIITSNVIESAQIISNMVLTVLEGSSKHE</sequence>
<evidence type="ECO:0000256" key="1">
    <source>
        <dbReference type="SAM" id="Coils"/>
    </source>
</evidence>
<accession>A0A7I8VL85</accession>
<dbReference type="AlphaFoldDB" id="A0A7I8VL85"/>
<evidence type="ECO:0000313" key="4">
    <source>
        <dbReference type="Proteomes" id="UP000549394"/>
    </source>
</evidence>